<dbReference type="EMBL" id="VIWU01000001">
    <property type="protein sequence ID" value="TWF77284.1"/>
    <property type="molecule type" value="Genomic_DNA"/>
</dbReference>
<proteinExistence type="predicted"/>
<protein>
    <recommendedName>
        <fullName evidence="3">Extracellular solute-binding protein (Family 5)</fullName>
    </recommendedName>
</protein>
<evidence type="ECO:0000313" key="2">
    <source>
        <dbReference type="Proteomes" id="UP000321261"/>
    </source>
</evidence>
<evidence type="ECO:0000313" key="1">
    <source>
        <dbReference type="EMBL" id="TWF77284.1"/>
    </source>
</evidence>
<dbReference type="Proteomes" id="UP000321261">
    <property type="component" value="Unassembled WGS sequence"/>
</dbReference>
<reference evidence="1 2" key="1">
    <citation type="submission" date="2019-06" db="EMBL/GenBank/DDBJ databases">
        <title>Sequencing the genomes of 1000 actinobacteria strains.</title>
        <authorList>
            <person name="Klenk H.-P."/>
        </authorList>
    </citation>
    <scope>NUCLEOTIDE SEQUENCE [LARGE SCALE GENOMIC DNA]</scope>
    <source>
        <strain evidence="1 2">DSM 45671</strain>
    </source>
</reference>
<dbReference type="Gene3D" id="3.40.190.10">
    <property type="entry name" value="Periplasmic binding protein-like II"/>
    <property type="match status" value="1"/>
</dbReference>
<dbReference type="Gene3D" id="3.10.105.10">
    <property type="entry name" value="Dipeptide-binding Protein, Domain 3"/>
    <property type="match status" value="1"/>
</dbReference>
<accession>A0A561SQY1</accession>
<evidence type="ECO:0008006" key="3">
    <source>
        <dbReference type="Google" id="ProtNLM"/>
    </source>
</evidence>
<dbReference type="RefSeq" id="WP_170308925.1">
    <property type="nucleotide sequence ID" value="NZ_VIWU01000001.1"/>
</dbReference>
<keyword evidence="2" id="KW-1185">Reference proteome</keyword>
<dbReference type="AlphaFoldDB" id="A0A561SQY1"/>
<name>A0A561SQY1_9PSEU</name>
<sequence length="63" mass="6921">MTTTAADGPDRLALLARMQEVIAEQVPVVPLFYQPKITLLAKHVHDVPQSSTLRFGKVFVSST</sequence>
<dbReference type="SUPFAM" id="SSF53850">
    <property type="entry name" value="Periplasmic binding protein-like II"/>
    <property type="match status" value="1"/>
</dbReference>
<organism evidence="1 2">
    <name type="scientific">Pseudonocardia hierapolitana</name>
    <dbReference type="NCBI Taxonomy" id="1128676"/>
    <lineage>
        <taxon>Bacteria</taxon>
        <taxon>Bacillati</taxon>
        <taxon>Actinomycetota</taxon>
        <taxon>Actinomycetes</taxon>
        <taxon>Pseudonocardiales</taxon>
        <taxon>Pseudonocardiaceae</taxon>
        <taxon>Pseudonocardia</taxon>
    </lineage>
</organism>
<gene>
    <name evidence="1" type="ORF">FHX44_113189</name>
</gene>
<comment type="caution">
    <text evidence="1">The sequence shown here is derived from an EMBL/GenBank/DDBJ whole genome shotgun (WGS) entry which is preliminary data.</text>
</comment>